<evidence type="ECO:0000256" key="2">
    <source>
        <dbReference type="ARBA" id="ARBA00022741"/>
    </source>
</evidence>
<feature type="binding site" evidence="5">
    <location>
        <begin position="207"/>
        <end position="211"/>
    </location>
    <ligand>
        <name>GTP</name>
        <dbReference type="ChEBI" id="CHEBI:37565"/>
    </ligand>
</feature>
<accession>A0A7S2W737</accession>
<dbReference type="InterPro" id="IPR011025">
    <property type="entry name" value="GproteinA_insert"/>
</dbReference>
<dbReference type="GO" id="GO:0031683">
    <property type="term" value="F:G-protein beta/gamma-subunit complex binding"/>
    <property type="evidence" value="ECO:0007669"/>
    <property type="project" value="InterPro"/>
</dbReference>
<keyword evidence="2 5" id="KW-0547">Nucleotide-binding</keyword>
<evidence type="ECO:0000313" key="7">
    <source>
        <dbReference type="EMBL" id="CAD9672139.1"/>
    </source>
</evidence>
<dbReference type="SUPFAM" id="SSF47895">
    <property type="entry name" value="Transducin (alpha subunit), insertion domain"/>
    <property type="match status" value="1"/>
</dbReference>
<keyword evidence="6" id="KW-0460">Magnesium</keyword>
<name>A0A7S2W737_9STRA</name>
<dbReference type="Gene3D" id="3.40.50.300">
    <property type="entry name" value="P-loop containing nucleotide triphosphate hydrolases"/>
    <property type="match status" value="1"/>
</dbReference>
<dbReference type="PANTHER" id="PTHR10218:SF302">
    <property type="entry name" value="GUANINE NUCLEOTIDE-BINDING PROTEIN ALPHA-5 SUBUNIT"/>
    <property type="match status" value="1"/>
</dbReference>
<protein>
    <submittedName>
        <fullName evidence="7">Uncharacterized protein</fullName>
    </submittedName>
</protein>
<dbReference type="GO" id="GO:0003924">
    <property type="term" value="F:GTPase activity"/>
    <property type="evidence" value="ECO:0007669"/>
    <property type="project" value="InterPro"/>
</dbReference>
<feature type="binding site" evidence="5">
    <location>
        <begin position="276"/>
        <end position="279"/>
    </location>
    <ligand>
        <name>GTP</name>
        <dbReference type="ChEBI" id="CHEBI:37565"/>
    </ligand>
</feature>
<organism evidence="7">
    <name type="scientific">Mucochytrium quahogii</name>
    <dbReference type="NCBI Taxonomy" id="96639"/>
    <lineage>
        <taxon>Eukaryota</taxon>
        <taxon>Sar</taxon>
        <taxon>Stramenopiles</taxon>
        <taxon>Bigyra</taxon>
        <taxon>Labyrinthulomycetes</taxon>
        <taxon>Thraustochytrida</taxon>
        <taxon>Thraustochytriidae</taxon>
        <taxon>Mucochytrium</taxon>
    </lineage>
</organism>
<keyword evidence="3 5" id="KW-0342">GTP-binding</keyword>
<evidence type="ECO:0000256" key="3">
    <source>
        <dbReference type="ARBA" id="ARBA00023134"/>
    </source>
</evidence>
<dbReference type="GO" id="GO:0001664">
    <property type="term" value="F:G protein-coupled receptor binding"/>
    <property type="evidence" value="ECO:0007669"/>
    <property type="project" value="TreeGrafter"/>
</dbReference>
<dbReference type="SMART" id="SM00275">
    <property type="entry name" value="G_alpha"/>
    <property type="match status" value="1"/>
</dbReference>
<dbReference type="EMBL" id="HBHK01006340">
    <property type="protein sequence ID" value="CAD9672139.1"/>
    <property type="molecule type" value="Transcribed_RNA"/>
</dbReference>
<gene>
    <name evidence="7" type="ORF">QSP1433_LOCUS3830</name>
</gene>
<dbReference type="PROSITE" id="PS51882">
    <property type="entry name" value="G_ALPHA"/>
    <property type="match status" value="1"/>
</dbReference>
<proteinExistence type="predicted"/>
<reference evidence="7" key="1">
    <citation type="submission" date="2021-01" db="EMBL/GenBank/DDBJ databases">
        <authorList>
            <person name="Corre E."/>
            <person name="Pelletier E."/>
            <person name="Niang G."/>
            <person name="Scheremetjew M."/>
            <person name="Finn R."/>
            <person name="Kale V."/>
            <person name="Holt S."/>
            <person name="Cochrane G."/>
            <person name="Meng A."/>
            <person name="Brown T."/>
            <person name="Cohen L."/>
        </authorList>
    </citation>
    <scope>NUCLEOTIDE SEQUENCE</scope>
    <source>
        <strain evidence="7">NY070348D</strain>
    </source>
</reference>
<feature type="binding site" evidence="6">
    <location>
        <position position="188"/>
    </location>
    <ligand>
        <name>Mg(2+)</name>
        <dbReference type="ChEBI" id="CHEBI:18420"/>
    </ligand>
</feature>
<feature type="binding site" evidence="5">
    <location>
        <position position="355"/>
    </location>
    <ligand>
        <name>GTP</name>
        <dbReference type="ChEBI" id="CHEBI:37565"/>
    </ligand>
</feature>
<keyword evidence="4" id="KW-0807">Transducer</keyword>
<evidence type="ECO:0000256" key="1">
    <source>
        <dbReference type="ARBA" id="ARBA00022723"/>
    </source>
</evidence>
<dbReference type="FunFam" id="3.40.50.300:FF:000692">
    <property type="entry name" value="Guanine nucleotide-binding protein subunit alpha"/>
    <property type="match status" value="1"/>
</dbReference>
<dbReference type="GO" id="GO:0005737">
    <property type="term" value="C:cytoplasm"/>
    <property type="evidence" value="ECO:0007669"/>
    <property type="project" value="TreeGrafter"/>
</dbReference>
<dbReference type="InterPro" id="IPR001019">
    <property type="entry name" value="Gprotein_alpha_su"/>
</dbReference>
<evidence type="ECO:0000256" key="6">
    <source>
        <dbReference type="PIRSR" id="PIRSR601019-2"/>
    </source>
</evidence>
<dbReference type="AlphaFoldDB" id="A0A7S2W737"/>
<evidence type="ECO:0000256" key="4">
    <source>
        <dbReference type="ARBA" id="ARBA00023224"/>
    </source>
</evidence>
<dbReference type="Pfam" id="PF00503">
    <property type="entry name" value="G-alpha"/>
    <property type="match status" value="1"/>
</dbReference>
<dbReference type="InterPro" id="IPR027417">
    <property type="entry name" value="P-loop_NTPase"/>
</dbReference>
<feature type="binding site" evidence="5">
    <location>
        <begin position="46"/>
        <end position="51"/>
    </location>
    <ligand>
        <name>GTP</name>
        <dbReference type="ChEBI" id="CHEBI:37565"/>
    </ligand>
</feature>
<dbReference type="Gene3D" id="1.10.400.10">
    <property type="entry name" value="GI Alpha 1, domain 2-like"/>
    <property type="match status" value="1"/>
</dbReference>
<dbReference type="GO" id="GO:0005834">
    <property type="term" value="C:heterotrimeric G-protein complex"/>
    <property type="evidence" value="ECO:0007669"/>
    <property type="project" value="TreeGrafter"/>
</dbReference>
<dbReference type="GO" id="GO:0007188">
    <property type="term" value="P:adenylate cyclase-modulating G protein-coupled receptor signaling pathway"/>
    <property type="evidence" value="ECO:0007669"/>
    <property type="project" value="TreeGrafter"/>
</dbReference>
<dbReference type="PRINTS" id="PR00318">
    <property type="entry name" value="GPROTEINA"/>
</dbReference>
<feature type="binding site" evidence="6">
    <location>
        <position position="50"/>
    </location>
    <ligand>
        <name>Mg(2+)</name>
        <dbReference type="ChEBI" id="CHEBI:18420"/>
    </ligand>
</feature>
<evidence type="ECO:0000256" key="5">
    <source>
        <dbReference type="PIRSR" id="PIRSR601019-1"/>
    </source>
</evidence>
<dbReference type="PANTHER" id="PTHR10218">
    <property type="entry name" value="GTP-BINDING PROTEIN ALPHA SUBUNIT"/>
    <property type="match status" value="1"/>
</dbReference>
<sequence length="390" mass="43952">MGLCGSSLSAEQLAEKRANELISKGNKKDAERENEKIKLLLLGAGESGKSTIFKQMKILYGSGPSGKKGFGQGELTKATLTIYSNIISDFQQVLEKSAEFGPYDPSLKESAAAILELPYDAPTAYVDETVGKQIKDLWADEGIKKTWLARANFQVQDALQHYCDSIDRISRADYVPTTKDVLLTRVRTSGIVEENYTIDGVNFVMFDVGGQRNERRKWIHCFEDVTAVIFVAAINEYDQVLYEDNNVNRMDEAVILFDEICNSKWFVKTSMILFLNKRDLFREKLPLVPFRVDDGPNQRFTDFEGPHIIPGTRSATIDTPEYEQCYEAAAQYCLQLFASRKKSPKKKIYSHITTATDTANVSTVFDACRDIILKENLVLGGFYDAKDEQI</sequence>
<keyword evidence="1 6" id="KW-0479">Metal-binding</keyword>
<feature type="binding site" evidence="5">
    <location>
        <begin position="182"/>
        <end position="188"/>
    </location>
    <ligand>
        <name>GTP</name>
        <dbReference type="ChEBI" id="CHEBI:37565"/>
    </ligand>
</feature>
<dbReference type="CDD" id="cd00066">
    <property type="entry name" value="G-alpha"/>
    <property type="match status" value="1"/>
</dbReference>
<dbReference type="GO" id="GO:0046872">
    <property type="term" value="F:metal ion binding"/>
    <property type="evidence" value="ECO:0007669"/>
    <property type="project" value="UniProtKB-KW"/>
</dbReference>
<dbReference type="GO" id="GO:0005525">
    <property type="term" value="F:GTP binding"/>
    <property type="evidence" value="ECO:0007669"/>
    <property type="project" value="UniProtKB-KW"/>
</dbReference>
<dbReference type="SUPFAM" id="SSF52540">
    <property type="entry name" value="P-loop containing nucleoside triphosphate hydrolases"/>
    <property type="match status" value="1"/>
</dbReference>